<keyword evidence="3" id="KW-1185">Reference proteome</keyword>
<protein>
    <submittedName>
        <fullName evidence="2">Uncharacterized protein</fullName>
    </submittedName>
</protein>
<evidence type="ECO:0000313" key="2">
    <source>
        <dbReference type="EMBL" id="GFY57785.1"/>
    </source>
</evidence>
<evidence type="ECO:0000313" key="3">
    <source>
        <dbReference type="Proteomes" id="UP000886998"/>
    </source>
</evidence>
<dbReference type="Proteomes" id="UP000886998">
    <property type="component" value="Unassembled WGS sequence"/>
</dbReference>
<organism evidence="2 3">
    <name type="scientific">Trichonephila inaurata madagascariensis</name>
    <dbReference type="NCBI Taxonomy" id="2747483"/>
    <lineage>
        <taxon>Eukaryota</taxon>
        <taxon>Metazoa</taxon>
        <taxon>Ecdysozoa</taxon>
        <taxon>Arthropoda</taxon>
        <taxon>Chelicerata</taxon>
        <taxon>Arachnida</taxon>
        <taxon>Araneae</taxon>
        <taxon>Araneomorphae</taxon>
        <taxon>Entelegynae</taxon>
        <taxon>Araneoidea</taxon>
        <taxon>Nephilidae</taxon>
        <taxon>Trichonephila</taxon>
        <taxon>Trichonephila inaurata</taxon>
    </lineage>
</organism>
<proteinExistence type="predicted"/>
<gene>
    <name evidence="2" type="ORF">TNIN_427841</name>
</gene>
<feature type="compositionally biased region" description="Basic and acidic residues" evidence="1">
    <location>
        <begin position="1"/>
        <end position="12"/>
    </location>
</feature>
<comment type="caution">
    <text evidence="2">The sequence shown here is derived from an EMBL/GenBank/DDBJ whole genome shotgun (WGS) entry which is preliminary data.</text>
</comment>
<dbReference type="EMBL" id="BMAV01011738">
    <property type="protein sequence ID" value="GFY57785.1"/>
    <property type="molecule type" value="Genomic_DNA"/>
</dbReference>
<dbReference type="AlphaFoldDB" id="A0A8X6XQ19"/>
<feature type="region of interest" description="Disordered" evidence="1">
    <location>
        <begin position="1"/>
        <end position="22"/>
    </location>
</feature>
<reference evidence="2" key="1">
    <citation type="submission" date="2020-08" db="EMBL/GenBank/DDBJ databases">
        <title>Multicomponent nature underlies the extraordinary mechanical properties of spider dragline silk.</title>
        <authorList>
            <person name="Kono N."/>
            <person name="Nakamura H."/>
            <person name="Mori M."/>
            <person name="Yoshida Y."/>
            <person name="Ohtoshi R."/>
            <person name="Malay A.D."/>
            <person name="Moran D.A.P."/>
            <person name="Tomita M."/>
            <person name="Numata K."/>
            <person name="Arakawa K."/>
        </authorList>
    </citation>
    <scope>NUCLEOTIDE SEQUENCE</scope>
</reference>
<sequence>MFREGDIRERGGQEGSLLEGSLTSTSSDARVLSSQFFPIKSGEDVKSFAALFRAILSRVASQKLDDERLGFRYGFEFEIPDTQVNLPFWISLIPRFRQRNAGVKNVMKIRTVDKNIKKFESLILKHKTGAHTEGRKVAEEAEKPGKLW</sequence>
<accession>A0A8X6XQ19</accession>
<evidence type="ECO:0000256" key="1">
    <source>
        <dbReference type="SAM" id="MobiDB-lite"/>
    </source>
</evidence>
<name>A0A8X6XQ19_9ARAC</name>